<dbReference type="EMBL" id="JBHSML010000013">
    <property type="protein sequence ID" value="MFC5518052.1"/>
    <property type="molecule type" value="Genomic_DNA"/>
</dbReference>
<evidence type="ECO:0000313" key="3">
    <source>
        <dbReference type="Proteomes" id="UP001596150"/>
    </source>
</evidence>
<dbReference type="Gene3D" id="3.40.50.300">
    <property type="entry name" value="P-loop containing nucleotide triphosphate hydrolases"/>
    <property type="match status" value="1"/>
</dbReference>
<keyword evidence="3" id="KW-1185">Reference proteome</keyword>
<dbReference type="InterPro" id="IPR027417">
    <property type="entry name" value="P-loop_NTPase"/>
</dbReference>
<dbReference type="RefSeq" id="WP_266343773.1">
    <property type="nucleotide sequence ID" value="NZ_JAPKNH010000003.1"/>
</dbReference>
<protein>
    <submittedName>
        <fullName evidence="2">Z1 domain-containing protein</fullName>
    </submittedName>
</protein>
<dbReference type="Proteomes" id="UP001596150">
    <property type="component" value="Unassembled WGS sequence"/>
</dbReference>
<organism evidence="2 3">
    <name type="scientific">Kaistia terrae</name>
    <dbReference type="NCBI Taxonomy" id="537017"/>
    <lineage>
        <taxon>Bacteria</taxon>
        <taxon>Pseudomonadati</taxon>
        <taxon>Pseudomonadota</taxon>
        <taxon>Alphaproteobacteria</taxon>
        <taxon>Hyphomicrobiales</taxon>
        <taxon>Kaistiaceae</taxon>
        <taxon>Kaistia</taxon>
    </lineage>
</organism>
<reference evidence="3" key="1">
    <citation type="journal article" date="2019" name="Int. J. Syst. Evol. Microbiol.">
        <title>The Global Catalogue of Microorganisms (GCM) 10K type strain sequencing project: providing services to taxonomists for standard genome sequencing and annotation.</title>
        <authorList>
            <consortium name="The Broad Institute Genomics Platform"/>
            <consortium name="The Broad Institute Genome Sequencing Center for Infectious Disease"/>
            <person name="Wu L."/>
            <person name="Ma J."/>
        </authorList>
    </citation>
    <scope>NUCLEOTIDE SEQUENCE [LARGE SCALE GENOMIC DNA]</scope>
    <source>
        <strain evidence="3">KACC 12633</strain>
    </source>
</reference>
<dbReference type="Pfam" id="PF10593">
    <property type="entry name" value="Z1"/>
    <property type="match status" value="1"/>
</dbReference>
<accession>A0ABW0Q2A0</accession>
<dbReference type="SUPFAM" id="SSF52540">
    <property type="entry name" value="P-loop containing nucleoside triphosphate hydrolases"/>
    <property type="match status" value="1"/>
</dbReference>
<comment type="caution">
    <text evidence="2">The sequence shown here is derived from an EMBL/GenBank/DDBJ whole genome shotgun (WGS) entry which is preliminary data.</text>
</comment>
<evidence type="ECO:0000259" key="1">
    <source>
        <dbReference type="Pfam" id="PF10593"/>
    </source>
</evidence>
<sequence length="905" mass="101060">MRNLDAERAYLRLKIAGRFQLEMSVGAAIPKEAIAEEVEGSPFLLAPDERDTLVRELEESFTTTQKRGAAVRAEYKPWLNKRRQDVDWYYWDRLRRYYMEGNRLPPQVVATLDTVTDEILDYCGNPVAEGEWKRRGMVMGHVQSGKTTNYSALICKAADAGYKVIILLAGITNSLRSQTQERIDDTFIGRKSVFNAAVIEGLPLQNYATKKRTPAYGTSRDRDFTEDAAGVFFSLEAHNEPIIFVTKKNSRTLETLFDWLETQQGGGRMSYPMLLIDDEADNASINTSKDPKKTTVINGYIRKILHKFYRSTYIGYTATPFANIFIDPDNESEMLGDDLFPRHFIKALDPPSNYVGASKIFAPKGDLRATTVRNIGDYQNTLPLAHKRNHLIGTLPDSLKEAVRVWCLTRGLRYLRGHEHQHCSMMINVSRFNDVQETVLGLVYAYLEAIRNALTANGGLPLQDVRDSLIGDLGATFEKEFSESGHGFGDVLPILDDALKGTVMLTVNMRGGTLDYARHRSTGLRVIAIGGLALSRGLTLEDLTVSYILRNTAASDTLMQMARWFGYRNGYEDLCRVYLPKVSLEHYEQVNEAIEELRSEVKRMQLNGLTPADFGLRVRESPTAIRITAASKMRTAKKMTIAQSYAGRHIEGYALFNDSEVNAENCAAVGDFLAALGSRELKEGHVLWTANGTQVLALLDRFQFADAHGDLKRVNGRRSLLGDYISDRLKADLEVWDVAIPHLQSGVSETPPLFGIPFPMRRRHAGMVVDVESEGASIFRVTGMKNRIADPGDVKFGMAQEELAAATAEREDPDGERGDSAFCRHRKRPLLLIHAFRTNGIATNTEGAKATLKLVDPVVSLSFALPTTAIRAVPRTYQVNKVYVVQLDMMAEPDDDQEAVEAGNV</sequence>
<feature type="domain" description="Putative endonuclease Z1" evidence="1">
    <location>
        <begin position="398"/>
        <end position="623"/>
    </location>
</feature>
<dbReference type="InterPro" id="IPR018310">
    <property type="entry name" value="Put_endonuclease_Z1-dom"/>
</dbReference>
<gene>
    <name evidence="2" type="ORF">ACFPP9_19895</name>
</gene>
<name>A0ABW0Q2A0_9HYPH</name>
<evidence type="ECO:0000313" key="2">
    <source>
        <dbReference type="EMBL" id="MFC5518052.1"/>
    </source>
</evidence>
<proteinExistence type="predicted"/>